<dbReference type="OrthoDB" id="428850at2759"/>
<reference evidence="1" key="1">
    <citation type="submission" date="2019-08" db="EMBL/GenBank/DDBJ databases">
        <title>The genome of the North American firefly Photinus pyralis.</title>
        <authorList>
            <consortium name="Photinus pyralis genome working group"/>
            <person name="Fallon T.R."/>
            <person name="Sander Lower S.E."/>
            <person name="Weng J.-K."/>
        </authorList>
    </citation>
    <scope>NUCLEOTIDE SEQUENCE</scope>
    <source>
        <strain evidence="1">TRF0915ILg1</strain>
        <tissue evidence="1">Whole body</tissue>
    </source>
</reference>
<keyword evidence="2" id="KW-1185">Reference proteome</keyword>
<dbReference type="EMBL" id="VTPC01002989">
    <property type="protein sequence ID" value="KAF2899193.1"/>
    <property type="molecule type" value="Genomic_DNA"/>
</dbReference>
<dbReference type="InterPro" id="IPR030791">
    <property type="entry name" value="Rotatin"/>
</dbReference>
<dbReference type="GO" id="GO:0010457">
    <property type="term" value="P:centriole-centriole cohesion"/>
    <property type="evidence" value="ECO:0007669"/>
    <property type="project" value="TreeGrafter"/>
</dbReference>
<gene>
    <name evidence="1" type="ORF">ILUMI_06980</name>
</gene>
<dbReference type="GO" id="GO:0032053">
    <property type="term" value="P:ciliary basal body organization"/>
    <property type="evidence" value="ECO:0007669"/>
    <property type="project" value="TreeGrafter"/>
</dbReference>
<dbReference type="GO" id="GO:0036064">
    <property type="term" value="C:ciliary basal body"/>
    <property type="evidence" value="ECO:0007669"/>
    <property type="project" value="InterPro"/>
</dbReference>
<sequence length="302" mass="33533">MSNNFDRSDRAIHLHLLYSSTELLLKLIPLNKADFVIPRPLKNALASILLDSALARLYPNIHETIFQFVKEFGGRFETDSVTKYKEIQSLSNSFTAAIRLLRDHKALSFVPAIKLAKDGVPSLEFHKNLDFIAIVVSFCANKLPVHATEDATLEISIEVVLNLLAHGDSEISEEMYKLCHKRVITAIGTKLNTSGSGAPGSQVLFLLQSPVLIEICLHGLSNENKQIQKYSNDIMIHILKCKILVSEDIWNQVVQALIPTLPILTCFGEKNSTLGRSIISTLDPDAAKSLNIPSIEVSFYLL</sequence>
<dbReference type="Proteomes" id="UP000801492">
    <property type="component" value="Unassembled WGS sequence"/>
</dbReference>
<organism evidence="1 2">
    <name type="scientific">Ignelater luminosus</name>
    <name type="common">Cucubano</name>
    <name type="synonym">Pyrophorus luminosus</name>
    <dbReference type="NCBI Taxonomy" id="2038154"/>
    <lineage>
        <taxon>Eukaryota</taxon>
        <taxon>Metazoa</taxon>
        <taxon>Ecdysozoa</taxon>
        <taxon>Arthropoda</taxon>
        <taxon>Hexapoda</taxon>
        <taxon>Insecta</taxon>
        <taxon>Pterygota</taxon>
        <taxon>Neoptera</taxon>
        <taxon>Endopterygota</taxon>
        <taxon>Coleoptera</taxon>
        <taxon>Polyphaga</taxon>
        <taxon>Elateriformia</taxon>
        <taxon>Elateroidea</taxon>
        <taxon>Elateridae</taxon>
        <taxon>Agrypninae</taxon>
        <taxon>Pyrophorini</taxon>
        <taxon>Ignelater</taxon>
    </lineage>
</organism>
<comment type="caution">
    <text evidence="1">The sequence shown here is derived from an EMBL/GenBank/DDBJ whole genome shotgun (WGS) entry which is preliminary data.</text>
</comment>
<proteinExistence type="predicted"/>
<dbReference type="PANTHER" id="PTHR31691">
    <property type="entry name" value="ROTATIN"/>
    <property type="match status" value="1"/>
</dbReference>
<accession>A0A8K0D9L9</accession>
<name>A0A8K0D9L9_IGNLU</name>
<protein>
    <submittedName>
        <fullName evidence="1">Uncharacterized protein</fullName>
    </submittedName>
</protein>
<dbReference type="GO" id="GO:0005813">
    <property type="term" value="C:centrosome"/>
    <property type="evidence" value="ECO:0007669"/>
    <property type="project" value="InterPro"/>
</dbReference>
<dbReference type="GO" id="GO:0005814">
    <property type="term" value="C:centriole"/>
    <property type="evidence" value="ECO:0007669"/>
    <property type="project" value="TreeGrafter"/>
</dbReference>
<dbReference type="GO" id="GO:0007099">
    <property type="term" value="P:centriole replication"/>
    <property type="evidence" value="ECO:0007669"/>
    <property type="project" value="TreeGrafter"/>
</dbReference>
<dbReference type="AlphaFoldDB" id="A0A8K0D9L9"/>
<evidence type="ECO:0000313" key="2">
    <source>
        <dbReference type="Proteomes" id="UP000801492"/>
    </source>
</evidence>
<dbReference type="PANTHER" id="PTHR31691:SF1">
    <property type="entry name" value="ROTATIN"/>
    <property type="match status" value="1"/>
</dbReference>
<evidence type="ECO:0000313" key="1">
    <source>
        <dbReference type="EMBL" id="KAF2899193.1"/>
    </source>
</evidence>